<dbReference type="InterPro" id="IPR036188">
    <property type="entry name" value="FAD/NAD-bd_sf"/>
</dbReference>
<dbReference type="RefSeq" id="WP_073787038.1">
    <property type="nucleotide sequence ID" value="NZ_LFBV01000002.1"/>
</dbReference>
<evidence type="ECO:0000259" key="2">
    <source>
        <dbReference type="Pfam" id="PF01494"/>
    </source>
</evidence>
<dbReference type="Gene3D" id="3.30.9.100">
    <property type="match status" value="1"/>
</dbReference>
<dbReference type="Proteomes" id="UP000186455">
    <property type="component" value="Unassembled WGS sequence"/>
</dbReference>
<name>A0A1Q4VAM5_9ACTN</name>
<protein>
    <recommendedName>
        <fullName evidence="2">FAD-binding domain-containing protein</fullName>
    </recommendedName>
</protein>
<comment type="caution">
    <text evidence="3">The sequence shown here is derived from an EMBL/GenBank/DDBJ whole genome shotgun (WGS) entry which is preliminary data.</text>
</comment>
<keyword evidence="4" id="KW-1185">Reference proteome</keyword>
<reference evidence="3 4" key="1">
    <citation type="submission" date="2015-06" db="EMBL/GenBank/DDBJ databases">
        <title>Cloning and characterization of the uncialamcin biosynthetic gene cluster.</title>
        <authorList>
            <person name="Yan X."/>
            <person name="Huang T."/>
            <person name="Ge H."/>
            <person name="Shen B."/>
        </authorList>
    </citation>
    <scope>NUCLEOTIDE SEQUENCE [LARGE SCALE GENOMIC DNA]</scope>
    <source>
        <strain evidence="3 4">DCA2648</strain>
    </source>
</reference>
<dbReference type="InterPro" id="IPR050816">
    <property type="entry name" value="Flavin-dep_Halogenase_NPB"/>
</dbReference>
<accession>A0A1Q4VAM5</accession>
<dbReference type="GO" id="GO:0071949">
    <property type="term" value="F:FAD binding"/>
    <property type="evidence" value="ECO:0007669"/>
    <property type="project" value="InterPro"/>
</dbReference>
<comment type="similarity">
    <text evidence="1">Belongs to the flavin-dependent halogenase family. Bacterial tryptophan halogenase subfamily.</text>
</comment>
<dbReference type="SUPFAM" id="SSF51905">
    <property type="entry name" value="FAD/NAD(P)-binding domain"/>
    <property type="match status" value="1"/>
</dbReference>
<evidence type="ECO:0000256" key="1">
    <source>
        <dbReference type="ARBA" id="ARBA00038396"/>
    </source>
</evidence>
<evidence type="ECO:0000313" key="3">
    <source>
        <dbReference type="EMBL" id="OKH94912.1"/>
    </source>
</evidence>
<dbReference type="PRINTS" id="PR00420">
    <property type="entry name" value="RNGMNOXGNASE"/>
</dbReference>
<gene>
    <name evidence="3" type="ORF">AB852_12260</name>
</gene>
<feature type="domain" description="FAD-binding" evidence="2">
    <location>
        <begin position="18"/>
        <end position="191"/>
    </location>
</feature>
<dbReference type="STRING" id="1048205.AB852_12260"/>
<organism evidence="3 4">
    <name type="scientific">Streptomyces uncialis</name>
    <dbReference type="NCBI Taxonomy" id="1048205"/>
    <lineage>
        <taxon>Bacteria</taxon>
        <taxon>Bacillati</taxon>
        <taxon>Actinomycetota</taxon>
        <taxon>Actinomycetes</taxon>
        <taxon>Kitasatosporales</taxon>
        <taxon>Streptomycetaceae</taxon>
        <taxon>Streptomyces</taxon>
    </lineage>
</organism>
<dbReference type="Gene3D" id="3.50.50.60">
    <property type="entry name" value="FAD/NAD(P)-binding domain"/>
    <property type="match status" value="1"/>
</dbReference>
<dbReference type="PANTHER" id="PTHR43747:SF1">
    <property type="entry name" value="SLR1998 PROTEIN"/>
    <property type="match status" value="1"/>
</dbReference>
<dbReference type="PANTHER" id="PTHR43747">
    <property type="entry name" value="FAD-BINDING PROTEIN"/>
    <property type="match status" value="1"/>
</dbReference>
<dbReference type="InterPro" id="IPR002938">
    <property type="entry name" value="FAD-bd"/>
</dbReference>
<evidence type="ECO:0000313" key="4">
    <source>
        <dbReference type="Proteomes" id="UP000186455"/>
    </source>
</evidence>
<dbReference type="EMBL" id="LFBV01000002">
    <property type="protein sequence ID" value="OKH94912.1"/>
    <property type="molecule type" value="Genomic_DNA"/>
</dbReference>
<proteinExistence type="inferred from homology"/>
<dbReference type="AlphaFoldDB" id="A0A1Q4VAM5"/>
<dbReference type="Pfam" id="PF01494">
    <property type="entry name" value="FAD_binding_3"/>
    <property type="match status" value="1"/>
</dbReference>
<sequence length="388" mass="42296">MTTEAVPGDGHRPTQGRYDAVVAGGGPAGAAAAITLARSGRSVLLADARSGPPKTSESLVPAARTLLQDLGVGPRALDRDHRPCHGGLSAWGSPRVEQVCFINDPHGHGWQLDRTAFDRLLRSQARARGAEVAEHSTVGRPVREPDGDWRLPVTARGTCRTVRCRWLIDATGRRARIAVHCGARRRRYDQLVAVQLRFVHDPYDSEDLSVVESVRDGWWYTAPCHPLGRDAVYFTDTDLVPPGLTTTQGFLDQLAATRHTGSRAEGRRPWPGGVPRRGAAHTARLEPAAGDGWIAVGDAATAYDPISSQGVLTALYTGKCAGEAVDARLAGRRDAVDTYLARLDETFDGYRTGHRTVHSWEQRWADRPFWQRRHAPAPAPTARIGPRH</sequence>